<feature type="non-terminal residue" evidence="2">
    <location>
        <position position="34"/>
    </location>
</feature>
<evidence type="ECO:0000256" key="1">
    <source>
        <dbReference type="SAM" id="MobiDB-lite"/>
    </source>
</evidence>
<protein>
    <submittedName>
        <fullName evidence="2">Uncharacterized protein</fullName>
    </submittedName>
</protein>
<feature type="non-terminal residue" evidence="2">
    <location>
        <position position="1"/>
    </location>
</feature>
<feature type="compositionally biased region" description="Polar residues" evidence="1">
    <location>
        <begin position="19"/>
        <end position="34"/>
    </location>
</feature>
<accession>A0A382BH22</accession>
<dbReference type="EMBL" id="UINC01029678">
    <property type="protein sequence ID" value="SVB12801.1"/>
    <property type="molecule type" value="Genomic_DNA"/>
</dbReference>
<gene>
    <name evidence="2" type="ORF">METZ01_LOCUS165655</name>
</gene>
<reference evidence="2" key="1">
    <citation type="submission" date="2018-05" db="EMBL/GenBank/DDBJ databases">
        <authorList>
            <person name="Lanie J.A."/>
            <person name="Ng W.-L."/>
            <person name="Kazmierczak K.M."/>
            <person name="Andrzejewski T.M."/>
            <person name="Davidsen T.M."/>
            <person name="Wayne K.J."/>
            <person name="Tettelin H."/>
            <person name="Glass J.I."/>
            <person name="Rusch D."/>
            <person name="Podicherti R."/>
            <person name="Tsui H.-C.T."/>
            <person name="Winkler M.E."/>
        </authorList>
    </citation>
    <scope>NUCLEOTIDE SEQUENCE</scope>
</reference>
<proteinExistence type="predicted"/>
<dbReference type="AlphaFoldDB" id="A0A382BH22"/>
<sequence>NITARERGLQRRDGGQGPGPTSRSAVPLTIRNSL</sequence>
<feature type="compositionally biased region" description="Basic and acidic residues" evidence="1">
    <location>
        <begin position="1"/>
        <end position="14"/>
    </location>
</feature>
<feature type="region of interest" description="Disordered" evidence="1">
    <location>
        <begin position="1"/>
        <end position="34"/>
    </location>
</feature>
<name>A0A382BH22_9ZZZZ</name>
<evidence type="ECO:0000313" key="2">
    <source>
        <dbReference type="EMBL" id="SVB12801.1"/>
    </source>
</evidence>
<organism evidence="2">
    <name type="scientific">marine metagenome</name>
    <dbReference type="NCBI Taxonomy" id="408172"/>
    <lineage>
        <taxon>unclassified sequences</taxon>
        <taxon>metagenomes</taxon>
        <taxon>ecological metagenomes</taxon>
    </lineage>
</organism>